<dbReference type="PANTHER" id="PTHR46401:SF2">
    <property type="entry name" value="GLYCOSYLTRANSFERASE WBBK-RELATED"/>
    <property type="match status" value="1"/>
</dbReference>
<dbReference type="Gene3D" id="3.40.50.2000">
    <property type="entry name" value="Glycogen Phosphorylase B"/>
    <property type="match status" value="1"/>
</dbReference>
<keyword evidence="4" id="KW-1185">Reference proteome</keyword>
<dbReference type="InterPro" id="IPR001296">
    <property type="entry name" value="Glyco_trans_1"/>
</dbReference>
<dbReference type="RefSeq" id="WP_164451161.1">
    <property type="nucleotide sequence ID" value="NZ_JAAIJQ010000008.1"/>
</dbReference>
<dbReference type="Pfam" id="PF00534">
    <property type="entry name" value="Glycos_transf_1"/>
    <property type="match status" value="1"/>
</dbReference>
<sequence length="373" mass="41319">MSGVLRIHQLAAATAVGDGVTTGIFFTRKLLRALGHDSEIYACSIPPALGAQILPAQRLNQGQTDLLLIHHSMGHDHDHLIERRGCPKVLVYHNITPAEFFERGSPNFHYSLKGREQLARWREHFVAAIGLSPYNSEELAAIGYQRIATLPMLIELEKFVAKASREPSGWTLDPRRPLLLSVGRLVENKRQHLLLEALWHLKRMSPDGRPPQLVLVGGTTSPDYAQALQAYAERLNLERDVVFPGKCTDDELRWLYEHAAGYWCASAHEGFCMPLVEAGFFGVPVLAFATSNIPATLGEAGLLIPEPSPRLMAAATLETLEQAPLREQLIAAGRRNLERYSEASLLPRLAEFLAEVMGSRTHSAKPHSIETLS</sequence>
<dbReference type="SUPFAM" id="SSF53756">
    <property type="entry name" value="UDP-Glycosyltransferase/glycogen phosphorylase"/>
    <property type="match status" value="1"/>
</dbReference>
<organism evidence="3 4">
    <name type="scientific">Thiorhodococcus minor</name>
    <dbReference type="NCBI Taxonomy" id="57489"/>
    <lineage>
        <taxon>Bacteria</taxon>
        <taxon>Pseudomonadati</taxon>
        <taxon>Pseudomonadota</taxon>
        <taxon>Gammaproteobacteria</taxon>
        <taxon>Chromatiales</taxon>
        <taxon>Chromatiaceae</taxon>
        <taxon>Thiorhodococcus</taxon>
    </lineage>
</organism>
<name>A0A6M0JUB1_9GAMM</name>
<accession>A0A6M0JUB1</accession>
<dbReference type="GO" id="GO:0016757">
    <property type="term" value="F:glycosyltransferase activity"/>
    <property type="evidence" value="ECO:0007669"/>
    <property type="project" value="InterPro"/>
</dbReference>
<dbReference type="Proteomes" id="UP000483379">
    <property type="component" value="Unassembled WGS sequence"/>
</dbReference>
<evidence type="ECO:0000313" key="4">
    <source>
        <dbReference type="Proteomes" id="UP000483379"/>
    </source>
</evidence>
<dbReference type="AlphaFoldDB" id="A0A6M0JUB1"/>
<evidence type="ECO:0000313" key="3">
    <source>
        <dbReference type="EMBL" id="NEV61112.1"/>
    </source>
</evidence>
<feature type="domain" description="Glycosyl transferase family 1" evidence="2">
    <location>
        <begin position="171"/>
        <end position="335"/>
    </location>
</feature>
<evidence type="ECO:0000259" key="2">
    <source>
        <dbReference type="Pfam" id="PF00534"/>
    </source>
</evidence>
<gene>
    <name evidence="3" type="ORF">G3446_04215</name>
</gene>
<dbReference type="PANTHER" id="PTHR46401">
    <property type="entry name" value="GLYCOSYLTRANSFERASE WBBK-RELATED"/>
    <property type="match status" value="1"/>
</dbReference>
<reference evidence="3 4" key="1">
    <citation type="submission" date="2020-02" db="EMBL/GenBank/DDBJ databases">
        <title>Genome sequences of Thiorhodococcus mannitoliphagus and Thiorhodococcus minor, purple sulfur photosynthetic bacteria in the gammaproteobacterial family, Chromatiaceae.</title>
        <authorList>
            <person name="Aviles F.A."/>
            <person name="Meyer T.E."/>
            <person name="Kyndt J.A."/>
        </authorList>
    </citation>
    <scope>NUCLEOTIDE SEQUENCE [LARGE SCALE GENOMIC DNA]</scope>
    <source>
        <strain evidence="3 4">DSM 11518</strain>
    </source>
</reference>
<proteinExistence type="predicted"/>
<comment type="caution">
    <text evidence="3">The sequence shown here is derived from an EMBL/GenBank/DDBJ whole genome shotgun (WGS) entry which is preliminary data.</text>
</comment>
<dbReference type="EMBL" id="JAAIJQ010000008">
    <property type="protein sequence ID" value="NEV61112.1"/>
    <property type="molecule type" value="Genomic_DNA"/>
</dbReference>
<protein>
    <submittedName>
        <fullName evidence="3">Glycosyltransferase</fullName>
    </submittedName>
</protein>
<dbReference type="GO" id="GO:0009103">
    <property type="term" value="P:lipopolysaccharide biosynthetic process"/>
    <property type="evidence" value="ECO:0007669"/>
    <property type="project" value="TreeGrafter"/>
</dbReference>
<evidence type="ECO:0000256" key="1">
    <source>
        <dbReference type="ARBA" id="ARBA00022679"/>
    </source>
</evidence>
<keyword evidence="1 3" id="KW-0808">Transferase</keyword>